<dbReference type="AlphaFoldDB" id="A0A7R9QRD6"/>
<keyword evidence="4 9" id="KW-0812">Transmembrane</keyword>
<protein>
    <recommendedName>
        <fullName evidence="10">ABC transmembrane type-1 domain-containing protein</fullName>
    </recommendedName>
</protein>
<evidence type="ECO:0000259" key="10">
    <source>
        <dbReference type="PROSITE" id="PS50929"/>
    </source>
</evidence>
<dbReference type="GO" id="GO:0016020">
    <property type="term" value="C:membrane"/>
    <property type="evidence" value="ECO:0007669"/>
    <property type="project" value="UniProtKB-SubCell"/>
</dbReference>
<evidence type="ECO:0000256" key="6">
    <source>
        <dbReference type="ARBA" id="ARBA00022840"/>
    </source>
</evidence>
<evidence type="ECO:0000256" key="3">
    <source>
        <dbReference type="ARBA" id="ARBA00022448"/>
    </source>
</evidence>
<reference evidence="11" key="1">
    <citation type="submission" date="2020-11" db="EMBL/GenBank/DDBJ databases">
        <authorList>
            <person name="Tran Van P."/>
        </authorList>
    </citation>
    <scope>NUCLEOTIDE SEQUENCE</scope>
</reference>
<evidence type="ECO:0000256" key="9">
    <source>
        <dbReference type="SAM" id="Phobius"/>
    </source>
</evidence>
<dbReference type="EMBL" id="OC924285">
    <property type="protein sequence ID" value="CAD7655418.1"/>
    <property type="molecule type" value="Genomic_DNA"/>
</dbReference>
<evidence type="ECO:0000313" key="12">
    <source>
        <dbReference type="Proteomes" id="UP000728032"/>
    </source>
</evidence>
<dbReference type="InterPro" id="IPR036640">
    <property type="entry name" value="ABC1_TM_sf"/>
</dbReference>
<dbReference type="PROSITE" id="PS50929">
    <property type="entry name" value="ABC_TM1F"/>
    <property type="match status" value="1"/>
</dbReference>
<feature type="domain" description="ABC transmembrane type-1" evidence="10">
    <location>
        <begin position="79"/>
        <end position="248"/>
    </location>
</feature>
<evidence type="ECO:0000313" key="11">
    <source>
        <dbReference type="EMBL" id="CAD7655418.1"/>
    </source>
</evidence>
<evidence type="ECO:0000256" key="2">
    <source>
        <dbReference type="ARBA" id="ARBA00009726"/>
    </source>
</evidence>
<keyword evidence="12" id="KW-1185">Reference proteome</keyword>
<dbReference type="OrthoDB" id="6500128at2759"/>
<dbReference type="PANTHER" id="PTHR24223">
    <property type="entry name" value="ATP-BINDING CASSETTE SUB-FAMILY C"/>
    <property type="match status" value="1"/>
</dbReference>
<evidence type="ECO:0000256" key="4">
    <source>
        <dbReference type="ARBA" id="ARBA00022692"/>
    </source>
</evidence>
<dbReference type="EMBL" id="CAJPVJ010009460">
    <property type="protein sequence ID" value="CAG2172605.1"/>
    <property type="molecule type" value="Genomic_DNA"/>
</dbReference>
<dbReference type="GO" id="GO:0005524">
    <property type="term" value="F:ATP binding"/>
    <property type="evidence" value="ECO:0007669"/>
    <property type="project" value="UniProtKB-KW"/>
</dbReference>
<keyword evidence="7 9" id="KW-1133">Transmembrane helix</keyword>
<keyword evidence="3" id="KW-0813">Transport</keyword>
<evidence type="ECO:0000256" key="8">
    <source>
        <dbReference type="ARBA" id="ARBA00023136"/>
    </source>
</evidence>
<accession>A0A7R9QRD6</accession>
<comment type="similarity">
    <text evidence="2">Belongs to the ABC transporter superfamily. ABCC family. Conjugate transporter (TC 3.A.1.208) subfamily.</text>
</comment>
<feature type="transmembrane region" description="Helical" evidence="9">
    <location>
        <begin position="214"/>
        <end position="234"/>
    </location>
</feature>
<dbReference type="Proteomes" id="UP000728032">
    <property type="component" value="Unassembled WGS sequence"/>
</dbReference>
<keyword evidence="8 9" id="KW-0472">Membrane</keyword>
<evidence type="ECO:0000256" key="5">
    <source>
        <dbReference type="ARBA" id="ARBA00022741"/>
    </source>
</evidence>
<feature type="transmembrane region" description="Helical" evidence="9">
    <location>
        <begin position="117"/>
        <end position="141"/>
    </location>
</feature>
<dbReference type="InterPro" id="IPR050173">
    <property type="entry name" value="ABC_transporter_C-like"/>
</dbReference>
<name>A0A7R9QRD6_9ACAR</name>
<gene>
    <name evidence="11" type="ORF">ONB1V03_LOCUS12061</name>
</gene>
<dbReference type="PANTHER" id="PTHR24223:SF456">
    <property type="entry name" value="MULTIDRUG RESISTANCE-ASSOCIATED PROTEIN LETHAL(2)03659"/>
    <property type="match status" value="1"/>
</dbReference>
<evidence type="ECO:0000256" key="1">
    <source>
        <dbReference type="ARBA" id="ARBA00004141"/>
    </source>
</evidence>
<dbReference type="SUPFAM" id="SSF90123">
    <property type="entry name" value="ABC transporter transmembrane region"/>
    <property type="match status" value="1"/>
</dbReference>
<evidence type="ECO:0000256" key="7">
    <source>
        <dbReference type="ARBA" id="ARBA00022989"/>
    </source>
</evidence>
<keyword evidence="5" id="KW-0547">Nucleotide-binding</keyword>
<proteinExistence type="inferred from homology"/>
<dbReference type="GO" id="GO:0140359">
    <property type="term" value="F:ABC-type transporter activity"/>
    <property type="evidence" value="ECO:0007669"/>
    <property type="project" value="InterPro"/>
</dbReference>
<dbReference type="Gene3D" id="1.20.1560.10">
    <property type="entry name" value="ABC transporter type 1, transmembrane domain"/>
    <property type="match status" value="1"/>
</dbReference>
<sequence length="248" mass="28345">MEEGAKILGKSRWIFPVFMTGWRNNGLNVDDLFRCSRHDESQRIVQELEKHWNNERQKKSSKFWSALVMAFGKYYIPPLTLLILGECVCRICQPLLLGVVIDHFNKVENRTFKQACVAAGGVCFCTALFILLYQSATIIVMRMGMRLRAASSTLIYKKSLKLSRASLAKTTVGHIVNLMSNDVSRFDEFSTNVCYLLVAPIQTGVAVYIIYTEIGYYCFVGLALLLLFILFQAFMGKLFSKVRFEWNL</sequence>
<dbReference type="Pfam" id="PF00664">
    <property type="entry name" value="ABC_membrane"/>
    <property type="match status" value="1"/>
</dbReference>
<comment type="subcellular location">
    <subcellularLocation>
        <location evidence="1">Membrane</location>
        <topology evidence="1">Multi-pass membrane protein</topology>
    </subcellularLocation>
</comment>
<keyword evidence="6" id="KW-0067">ATP-binding</keyword>
<dbReference type="InterPro" id="IPR011527">
    <property type="entry name" value="ABC1_TM_dom"/>
</dbReference>
<organism evidence="11">
    <name type="scientific">Oppiella nova</name>
    <dbReference type="NCBI Taxonomy" id="334625"/>
    <lineage>
        <taxon>Eukaryota</taxon>
        <taxon>Metazoa</taxon>
        <taxon>Ecdysozoa</taxon>
        <taxon>Arthropoda</taxon>
        <taxon>Chelicerata</taxon>
        <taxon>Arachnida</taxon>
        <taxon>Acari</taxon>
        <taxon>Acariformes</taxon>
        <taxon>Sarcoptiformes</taxon>
        <taxon>Oribatida</taxon>
        <taxon>Brachypylina</taxon>
        <taxon>Oppioidea</taxon>
        <taxon>Oppiidae</taxon>
        <taxon>Oppiella</taxon>
    </lineage>
</organism>